<gene>
    <name evidence="5" type="ORF">FM110_05160</name>
</gene>
<name>A0A1X6WXJ8_9MICO</name>
<dbReference type="AlphaFoldDB" id="A0A1X6WXJ8"/>
<dbReference type="OrthoDB" id="284897at2"/>
<evidence type="ECO:0000256" key="1">
    <source>
        <dbReference type="ARBA" id="ARBA00011051"/>
    </source>
</evidence>
<dbReference type="Gene3D" id="3.10.180.10">
    <property type="entry name" value="2,3-Dihydroxybiphenyl 1,2-Dioxygenase, domain 1"/>
    <property type="match status" value="1"/>
</dbReference>
<dbReference type="InterPro" id="IPR000335">
    <property type="entry name" value="Bleomycin-R"/>
</dbReference>
<feature type="domain" description="VOC" evidence="4">
    <location>
        <begin position="4"/>
        <end position="133"/>
    </location>
</feature>
<evidence type="ECO:0000256" key="3">
    <source>
        <dbReference type="ARBA" id="ARBA00023251"/>
    </source>
</evidence>
<dbReference type="Pfam" id="PF00903">
    <property type="entry name" value="Glyoxalase"/>
    <property type="match status" value="1"/>
</dbReference>
<evidence type="ECO:0000313" key="5">
    <source>
        <dbReference type="EMBL" id="SLM90538.1"/>
    </source>
</evidence>
<dbReference type="CDD" id="cd08349">
    <property type="entry name" value="BLMA_like"/>
    <property type="match status" value="1"/>
</dbReference>
<dbReference type="EMBL" id="FWFG01000048">
    <property type="protein sequence ID" value="SLM90538.1"/>
    <property type="molecule type" value="Genomic_DNA"/>
</dbReference>
<dbReference type="SUPFAM" id="SSF54593">
    <property type="entry name" value="Glyoxalase/Bleomycin resistance protein/Dihydroxybiphenyl dioxygenase"/>
    <property type="match status" value="1"/>
</dbReference>
<evidence type="ECO:0000256" key="2">
    <source>
        <dbReference type="ARBA" id="ARBA00021572"/>
    </source>
</evidence>
<proteinExistence type="inferred from homology"/>
<keyword evidence="3" id="KW-0046">Antibiotic resistance</keyword>
<dbReference type="PROSITE" id="PS51819">
    <property type="entry name" value="VOC"/>
    <property type="match status" value="1"/>
</dbReference>
<dbReference type="InterPro" id="IPR037523">
    <property type="entry name" value="VOC_core"/>
</dbReference>
<reference evidence="5 6" key="1">
    <citation type="submission" date="2017-02" db="EMBL/GenBank/DDBJ databases">
        <authorList>
            <person name="Peterson S.W."/>
        </authorList>
    </citation>
    <scope>NUCLEOTIDE SEQUENCE [LARGE SCALE GENOMIC DNA]</scope>
    <source>
        <strain evidence="5 6">CIP104813</strain>
    </source>
</reference>
<dbReference type="InterPro" id="IPR004360">
    <property type="entry name" value="Glyas_Fos-R_dOase_dom"/>
</dbReference>
<dbReference type="Proteomes" id="UP000195981">
    <property type="component" value="Unassembled WGS sequence"/>
</dbReference>
<protein>
    <recommendedName>
        <fullName evidence="2">Bleomycin resistance protein</fullName>
    </recommendedName>
</protein>
<evidence type="ECO:0000259" key="4">
    <source>
        <dbReference type="PROSITE" id="PS51819"/>
    </source>
</evidence>
<comment type="similarity">
    <text evidence="1">Belongs to the bleomycin resistance protein family.</text>
</comment>
<dbReference type="GO" id="GO:0046677">
    <property type="term" value="P:response to antibiotic"/>
    <property type="evidence" value="ECO:0007669"/>
    <property type="project" value="UniProtKB-KW"/>
</dbReference>
<sequence length="139" mass="15513">MAPAPALVPELAVTDCAASRRFWCDLLGFIVLYDRPEEGFAYLACGDAHVMLDQIGLGRTWRTGGFEKPLGRGMNLQISVDDLDAPLARLAAEDWPLFLEPEEVWYRTGGEESGVRQFLVQDPDGYLVRLQTSLGRRKV</sequence>
<keyword evidence="6" id="KW-1185">Reference proteome</keyword>
<evidence type="ECO:0000313" key="6">
    <source>
        <dbReference type="Proteomes" id="UP000195981"/>
    </source>
</evidence>
<dbReference type="InterPro" id="IPR029068">
    <property type="entry name" value="Glyas_Bleomycin-R_OHBP_Dase"/>
</dbReference>
<organism evidence="5 6">
    <name type="scientific">Brachybacterium nesterenkovii</name>
    <dbReference type="NCBI Taxonomy" id="47847"/>
    <lineage>
        <taxon>Bacteria</taxon>
        <taxon>Bacillati</taxon>
        <taxon>Actinomycetota</taxon>
        <taxon>Actinomycetes</taxon>
        <taxon>Micrococcales</taxon>
        <taxon>Dermabacteraceae</taxon>
        <taxon>Brachybacterium</taxon>
    </lineage>
</organism>
<dbReference type="RefSeq" id="WP_087103294.1">
    <property type="nucleotide sequence ID" value="NZ_FWFG01000048.1"/>
</dbReference>
<accession>A0A1X6WXJ8</accession>